<dbReference type="SMART" id="SM00220">
    <property type="entry name" value="S_TKc"/>
    <property type="match status" value="1"/>
</dbReference>
<gene>
    <name evidence="7" type="ORF">QJ522_21230</name>
</gene>
<dbReference type="PANTHER" id="PTHR24348:SF22">
    <property type="entry name" value="NON-SPECIFIC SERINE_THREONINE PROTEIN KINASE"/>
    <property type="match status" value="1"/>
</dbReference>
<dbReference type="Gene3D" id="3.30.200.20">
    <property type="entry name" value="Phosphorylase Kinase, domain 1"/>
    <property type="match status" value="1"/>
</dbReference>
<dbReference type="PROSITE" id="PS00108">
    <property type="entry name" value="PROTEIN_KINASE_ST"/>
    <property type="match status" value="1"/>
</dbReference>
<evidence type="ECO:0000313" key="8">
    <source>
        <dbReference type="Proteomes" id="UP001431776"/>
    </source>
</evidence>
<keyword evidence="3 7" id="KW-0418">Kinase</keyword>
<dbReference type="SUPFAM" id="SSF49879">
    <property type="entry name" value="SMAD/FHA domain"/>
    <property type="match status" value="1"/>
</dbReference>
<dbReference type="Proteomes" id="UP001431776">
    <property type="component" value="Unassembled WGS sequence"/>
</dbReference>
<dbReference type="GO" id="GO:0005776">
    <property type="term" value="C:autophagosome"/>
    <property type="evidence" value="ECO:0007669"/>
    <property type="project" value="TreeGrafter"/>
</dbReference>
<proteinExistence type="predicted"/>
<dbReference type="PROSITE" id="PS50011">
    <property type="entry name" value="PROTEIN_KINASE_DOM"/>
    <property type="match status" value="1"/>
</dbReference>
<dbReference type="Gene3D" id="1.10.510.10">
    <property type="entry name" value="Transferase(Phosphotransferase) domain 1"/>
    <property type="match status" value="1"/>
</dbReference>
<accession>A0AAW6U7D5</accession>
<dbReference type="PANTHER" id="PTHR24348">
    <property type="entry name" value="SERINE/THREONINE-PROTEIN KINASE UNC-51-RELATED"/>
    <property type="match status" value="1"/>
</dbReference>
<evidence type="ECO:0000259" key="6">
    <source>
        <dbReference type="PROSITE" id="PS50011"/>
    </source>
</evidence>
<dbReference type="InterPro" id="IPR000719">
    <property type="entry name" value="Prot_kinase_dom"/>
</dbReference>
<feature type="domain" description="FHA" evidence="5">
    <location>
        <begin position="380"/>
        <end position="412"/>
    </location>
</feature>
<comment type="caution">
    <text evidence="7">The sequence shown here is derived from an EMBL/GenBank/DDBJ whole genome shotgun (WGS) entry which is preliminary data.</text>
</comment>
<evidence type="ECO:0000256" key="2">
    <source>
        <dbReference type="ARBA" id="ARBA00022741"/>
    </source>
</evidence>
<dbReference type="InterPro" id="IPR045269">
    <property type="entry name" value="Atg1-like"/>
</dbReference>
<dbReference type="CDD" id="cd14014">
    <property type="entry name" value="STKc_PknB_like"/>
    <property type="match status" value="1"/>
</dbReference>
<dbReference type="InterPro" id="IPR000253">
    <property type="entry name" value="FHA_dom"/>
</dbReference>
<dbReference type="GO" id="GO:0005524">
    <property type="term" value="F:ATP binding"/>
    <property type="evidence" value="ECO:0007669"/>
    <property type="project" value="UniProtKB-KW"/>
</dbReference>
<evidence type="ECO:0000259" key="5">
    <source>
        <dbReference type="PROSITE" id="PS50006"/>
    </source>
</evidence>
<dbReference type="CDD" id="cd00060">
    <property type="entry name" value="FHA"/>
    <property type="match status" value="1"/>
</dbReference>
<dbReference type="Pfam" id="PF00498">
    <property type="entry name" value="FHA"/>
    <property type="match status" value="1"/>
</dbReference>
<dbReference type="GO" id="GO:0004674">
    <property type="term" value="F:protein serine/threonine kinase activity"/>
    <property type="evidence" value="ECO:0007669"/>
    <property type="project" value="InterPro"/>
</dbReference>
<dbReference type="GO" id="GO:0005829">
    <property type="term" value="C:cytosol"/>
    <property type="evidence" value="ECO:0007669"/>
    <property type="project" value="TreeGrafter"/>
</dbReference>
<dbReference type="AlphaFoldDB" id="A0AAW6U7D5"/>
<keyword evidence="2" id="KW-0547">Nucleotide-binding</keyword>
<dbReference type="GO" id="GO:0000407">
    <property type="term" value="C:phagophore assembly site"/>
    <property type="evidence" value="ECO:0007669"/>
    <property type="project" value="TreeGrafter"/>
</dbReference>
<dbReference type="PROSITE" id="PS50006">
    <property type="entry name" value="FHA_DOMAIN"/>
    <property type="match status" value="1"/>
</dbReference>
<dbReference type="EMBL" id="JASCXX010000042">
    <property type="protein sequence ID" value="MDI6451599.1"/>
    <property type="molecule type" value="Genomic_DNA"/>
</dbReference>
<dbReference type="Pfam" id="PF00069">
    <property type="entry name" value="Pkinase"/>
    <property type="match status" value="1"/>
</dbReference>
<keyword evidence="4" id="KW-0067">ATP-binding</keyword>
<dbReference type="RefSeq" id="WP_349247009.1">
    <property type="nucleotide sequence ID" value="NZ_JASCXX010000042.1"/>
</dbReference>
<keyword evidence="1" id="KW-0808">Transferase</keyword>
<organism evidence="7 8">
    <name type="scientific">Anaerobaca lacustris</name>
    <dbReference type="NCBI Taxonomy" id="3044600"/>
    <lineage>
        <taxon>Bacteria</taxon>
        <taxon>Pseudomonadati</taxon>
        <taxon>Planctomycetota</taxon>
        <taxon>Phycisphaerae</taxon>
        <taxon>Sedimentisphaerales</taxon>
        <taxon>Anaerobacaceae</taxon>
        <taxon>Anaerobaca</taxon>
    </lineage>
</organism>
<evidence type="ECO:0000256" key="1">
    <source>
        <dbReference type="ARBA" id="ARBA00022679"/>
    </source>
</evidence>
<sequence length="436" mass="47335">MPRELTTGEILAGRYVVGSLHFLGGEATVYTGTDTTTNAAIAIKQLAAEPGDPIYETQRNRFRRCGAIRCNSPYVVDAVEYVEEGDDVYLILPFIEGSSLQTVLDRNGSRPLPPPEAVDVTMKIAMGLDILHRQGIVHRDIKPANVMITAQGHICIIDLTICRVLSENTLTGGNAQLGSISFMAPEQAKEPRTADLRADLYSVGAILYLLLTGRLPIQGNDEAQFHWNLETTIPSAPRDLNPAVPESVSRICMKLLAKRPEQRYQTAVELVNELQSIGAASVVSQTPSAAQARCPQCSRFVSSTQSFCGHCGQSLHQAGQAAVACVACGMPIANDPVCPQCQRPFSRSDHRLIFAEQMYRVPEGIFVVGRGELLSWDTGVSRQHLLVSCTNGTVHLQDAGSVNKTFVNGRLADQITQLRCGDEVIVAGHIATYTHD</sequence>
<dbReference type="InterPro" id="IPR008984">
    <property type="entry name" value="SMAD_FHA_dom_sf"/>
</dbReference>
<evidence type="ECO:0000256" key="3">
    <source>
        <dbReference type="ARBA" id="ARBA00022777"/>
    </source>
</evidence>
<dbReference type="GO" id="GO:0016020">
    <property type="term" value="C:membrane"/>
    <property type="evidence" value="ECO:0007669"/>
    <property type="project" value="TreeGrafter"/>
</dbReference>
<dbReference type="InterPro" id="IPR011009">
    <property type="entry name" value="Kinase-like_dom_sf"/>
</dbReference>
<reference evidence="7" key="1">
    <citation type="submission" date="2023-05" db="EMBL/GenBank/DDBJ databases">
        <title>Anaerotaeda fermentans gen. nov., sp. nov., a novel anaerobic planctomycete of the new family within the order Sedimentisphaerales isolated from Taman Peninsula, Russia.</title>
        <authorList>
            <person name="Khomyakova M.A."/>
            <person name="Merkel A.Y."/>
            <person name="Slobodkin A.I."/>
        </authorList>
    </citation>
    <scope>NUCLEOTIDE SEQUENCE</scope>
    <source>
        <strain evidence="7">M17dextr</strain>
    </source>
</reference>
<dbReference type="Gene3D" id="2.60.200.20">
    <property type="match status" value="1"/>
</dbReference>
<dbReference type="SUPFAM" id="SSF56112">
    <property type="entry name" value="Protein kinase-like (PK-like)"/>
    <property type="match status" value="1"/>
</dbReference>
<dbReference type="InterPro" id="IPR008271">
    <property type="entry name" value="Ser/Thr_kinase_AS"/>
</dbReference>
<protein>
    <submittedName>
        <fullName evidence="7">Protein kinase</fullName>
    </submittedName>
</protein>
<feature type="domain" description="Protein kinase" evidence="6">
    <location>
        <begin position="15"/>
        <end position="275"/>
    </location>
</feature>
<keyword evidence="8" id="KW-1185">Reference proteome</keyword>
<name>A0AAW6U7D5_9BACT</name>
<evidence type="ECO:0000313" key="7">
    <source>
        <dbReference type="EMBL" id="MDI6451599.1"/>
    </source>
</evidence>
<evidence type="ECO:0000256" key="4">
    <source>
        <dbReference type="ARBA" id="ARBA00022840"/>
    </source>
</evidence>